<accession>A0ABP8J651</accession>
<name>A0ABP8J651_9BACT</name>
<evidence type="ECO:0000256" key="8">
    <source>
        <dbReference type="SAM" id="MobiDB-lite"/>
    </source>
</evidence>
<dbReference type="InterPro" id="IPR052905">
    <property type="entry name" value="LD-transpeptidase_YkuD-like"/>
</dbReference>
<feature type="active site" description="Proton donor/acceptor" evidence="7">
    <location>
        <position position="477"/>
    </location>
</feature>
<dbReference type="Pfam" id="PF01471">
    <property type="entry name" value="PG_binding_1"/>
    <property type="match status" value="1"/>
</dbReference>
<evidence type="ECO:0000313" key="11">
    <source>
        <dbReference type="Proteomes" id="UP001500454"/>
    </source>
</evidence>
<gene>
    <name evidence="10" type="ORF">GCM10023186_28770</name>
</gene>
<dbReference type="Gene3D" id="2.40.440.10">
    <property type="entry name" value="L,D-transpeptidase catalytic domain-like"/>
    <property type="match status" value="1"/>
</dbReference>
<dbReference type="InterPro" id="IPR045380">
    <property type="entry name" value="LD_TPept_scaffold_dom"/>
</dbReference>
<dbReference type="InterPro" id="IPR038063">
    <property type="entry name" value="Transpep_catalytic_dom"/>
</dbReference>
<keyword evidence="5 7" id="KW-0573">Peptidoglycan synthesis</keyword>
<keyword evidence="11" id="KW-1185">Reference proteome</keyword>
<dbReference type="Pfam" id="PF20142">
    <property type="entry name" value="Scaffold"/>
    <property type="match status" value="1"/>
</dbReference>
<feature type="compositionally biased region" description="Polar residues" evidence="8">
    <location>
        <begin position="263"/>
        <end position="277"/>
    </location>
</feature>
<comment type="similarity">
    <text evidence="2">Belongs to the YkuD family.</text>
</comment>
<dbReference type="InterPro" id="IPR036366">
    <property type="entry name" value="PGBDSf"/>
</dbReference>
<dbReference type="InterPro" id="IPR005490">
    <property type="entry name" value="LD_TPept_cat_dom"/>
</dbReference>
<keyword evidence="6 7" id="KW-0961">Cell wall biogenesis/degradation</keyword>
<evidence type="ECO:0000256" key="7">
    <source>
        <dbReference type="PROSITE-ProRule" id="PRU01373"/>
    </source>
</evidence>
<dbReference type="SUPFAM" id="SSF141523">
    <property type="entry name" value="L,D-transpeptidase catalytic domain-like"/>
    <property type="match status" value="1"/>
</dbReference>
<dbReference type="PANTHER" id="PTHR41533:SF2">
    <property type="entry name" value="BLR7131 PROTEIN"/>
    <property type="match status" value="1"/>
</dbReference>
<keyword evidence="4 7" id="KW-0133">Cell shape</keyword>
<feature type="active site" description="Nucleophile" evidence="7">
    <location>
        <position position="496"/>
    </location>
</feature>
<dbReference type="InterPro" id="IPR036365">
    <property type="entry name" value="PGBD-like_sf"/>
</dbReference>
<reference evidence="11" key="1">
    <citation type="journal article" date="2019" name="Int. J. Syst. Evol. Microbiol.">
        <title>The Global Catalogue of Microorganisms (GCM) 10K type strain sequencing project: providing services to taxonomists for standard genome sequencing and annotation.</title>
        <authorList>
            <consortium name="The Broad Institute Genomics Platform"/>
            <consortium name="The Broad Institute Genome Sequencing Center for Infectious Disease"/>
            <person name="Wu L."/>
            <person name="Ma J."/>
        </authorList>
    </citation>
    <scope>NUCLEOTIDE SEQUENCE [LARGE SCALE GENOMIC DNA]</scope>
    <source>
        <strain evidence="11">JCM 17924</strain>
    </source>
</reference>
<feature type="domain" description="L,D-TPase catalytic" evidence="9">
    <location>
        <begin position="341"/>
        <end position="524"/>
    </location>
</feature>
<comment type="pathway">
    <text evidence="1 7">Cell wall biogenesis; peptidoglycan biosynthesis.</text>
</comment>
<sequence length="576" mass="65567">MGCLLLITSACSQEQQDKVQDAASSILPGKGNLGGLPPRIDTVYVQKYMAANPAFKDEIEWGKKFYKEREGRLGWFRNHELLPHAERMLGVINQAGKEGLDPKDYKIVDFAPLLAQLKEASDTTARNAVEKEIDVALSATYFNWADDFYRGTVNPREVKNIDWSIKRNKIKLHKALMTILQERDSTYPYYEFEPLHPEYDRLREALARFRNMQRNGGWPTVPAAKSLRPNDTSAIVPALRRRLLGFKPDGTANPAEVNATPVAATSQPGQQPAASSRASHRYDTELVAAVKSFQEQNGLKADGNIGSETLRLLNVPLQERIDQLILNMERWRWIPKRFEPSYLLVNIPDYKLHVVENGKEVMDMRVIVGKALNATPVFSDKMEYVVLAPYWNVPYSIIDKEMRAGLSRDPVGTLNRLDMEVVKGSGAKATPIDPTSIDWANLTEKTWKYTLRRRPGPENDLGNVKFIFPNSNDVYLHDTPHDELFNQAKRGFSHGCVRVEQPLQLAEYLLRNKPGWDQTKIQNTIAEGKEQYVSLPEKLPVYLVYFTAWVDEAGNVHFRDDIYGHDKTLAREYFST</sequence>
<evidence type="ECO:0000313" key="10">
    <source>
        <dbReference type="EMBL" id="GAA4385426.1"/>
    </source>
</evidence>
<dbReference type="RefSeq" id="WP_345225341.1">
    <property type="nucleotide sequence ID" value="NZ_BAABHA010000010.1"/>
</dbReference>
<evidence type="ECO:0000259" key="9">
    <source>
        <dbReference type="PROSITE" id="PS52029"/>
    </source>
</evidence>
<evidence type="ECO:0000256" key="4">
    <source>
        <dbReference type="ARBA" id="ARBA00022960"/>
    </source>
</evidence>
<evidence type="ECO:0000256" key="5">
    <source>
        <dbReference type="ARBA" id="ARBA00022984"/>
    </source>
</evidence>
<evidence type="ECO:0000256" key="1">
    <source>
        <dbReference type="ARBA" id="ARBA00004752"/>
    </source>
</evidence>
<dbReference type="Gene3D" id="1.10.101.10">
    <property type="entry name" value="PGBD-like superfamily/PGBD"/>
    <property type="match status" value="1"/>
</dbReference>
<dbReference type="EMBL" id="BAABHA010000010">
    <property type="protein sequence ID" value="GAA4385426.1"/>
    <property type="molecule type" value="Genomic_DNA"/>
</dbReference>
<dbReference type="PROSITE" id="PS52029">
    <property type="entry name" value="LD_TPASE"/>
    <property type="match status" value="1"/>
</dbReference>
<dbReference type="Proteomes" id="UP001500454">
    <property type="component" value="Unassembled WGS sequence"/>
</dbReference>
<dbReference type="CDD" id="cd16913">
    <property type="entry name" value="YkuD_like"/>
    <property type="match status" value="1"/>
</dbReference>
<organism evidence="10 11">
    <name type="scientific">Hymenobacter koreensis</name>
    <dbReference type="NCBI Taxonomy" id="1084523"/>
    <lineage>
        <taxon>Bacteria</taxon>
        <taxon>Pseudomonadati</taxon>
        <taxon>Bacteroidota</taxon>
        <taxon>Cytophagia</taxon>
        <taxon>Cytophagales</taxon>
        <taxon>Hymenobacteraceae</taxon>
        <taxon>Hymenobacter</taxon>
    </lineage>
</organism>
<dbReference type="InterPro" id="IPR002477">
    <property type="entry name" value="Peptidoglycan-bd-like"/>
</dbReference>
<evidence type="ECO:0000256" key="6">
    <source>
        <dbReference type="ARBA" id="ARBA00023316"/>
    </source>
</evidence>
<dbReference type="PANTHER" id="PTHR41533">
    <property type="entry name" value="L,D-TRANSPEPTIDASE HI_1667-RELATED"/>
    <property type="match status" value="1"/>
</dbReference>
<keyword evidence="3" id="KW-0808">Transferase</keyword>
<dbReference type="SUPFAM" id="SSF47090">
    <property type="entry name" value="PGBD-like"/>
    <property type="match status" value="1"/>
</dbReference>
<protein>
    <submittedName>
        <fullName evidence="10">L,D-transpeptidase family protein</fullName>
    </submittedName>
</protein>
<evidence type="ECO:0000256" key="2">
    <source>
        <dbReference type="ARBA" id="ARBA00005992"/>
    </source>
</evidence>
<feature type="region of interest" description="Disordered" evidence="8">
    <location>
        <begin position="249"/>
        <end position="278"/>
    </location>
</feature>
<proteinExistence type="inferred from homology"/>
<evidence type="ECO:0000256" key="3">
    <source>
        <dbReference type="ARBA" id="ARBA00022679"/>
    </source>
</evidence>
<dbReference type="Pfam" id="PF03734">
    <property type="entry name" value="YkuD"/>
    <property type="match status" value="1"/>
</dbReference>
<comment type="caution">
    <text evidence="10">The sequence shown here is derived from an EMBL/GenBank/DDBJ whole genome shotgun (WGS) entry which is preliminary data.</text>
</comment>